<dbReference type="Proteomes" id="UP000863257">
    <property type="component" value="Unassembled WGS sequence"/>
</dbReference>
<dbReference type="EMBL" id="DACRBY010000017">
    <property type="protein sequence ID" value="HAS8541030.1"/>
    <property type="molecule type" value="Genomic_DNA"/>
</dbReference>
<reference evidence="1" key="1">
    <citation type="journal article" date="2018" name="Genome Biol.">
        <title>SKESA: strategic k-mer extension for scrupulous assemblies.</title>
        <authorList>
            <person name="Souvorov A."/>
            <person name="Agarwala R."/>
            <person name="Lipman D.J."/>
        </authorList>
    </citation>
    <scope>NUCLEOTIDE SEQUENCE</scope>
    <source>
        <strain evidence="1">BCW_3452</strain>
    </source>
</reference>
<proteinExistence type="predicted"/>
<comment type="caution">
    <text evidence="1">The sequence shown here is derived from an EMBL/GenBank/DDBJ whole genome shotgun (WGS) entry which is preliminary data.</text>
</comment>
<gene>
    <name evidence="1" type="ORF">I7730_14720</name>
</gene>
<dbReference type="InterPro" id="IPR036390">
    <property type="entry name" value="WH_DNA-bd_sf"/>
</dbReference>
<name>A0A8H9TGC0_VIBVL</name>
<reference evidence="1" key="2">
    <citation type="submission" date="2019-01" db="EMBL/GenBank/DDBJ databases">
        <authorList>
            <consortium name="NCBI Pathogen Detection Project"/>
        </authorList>
    </citation>
    <scope>NUCLEOTIDE SEQUENCE</scope>
    <source>
        <strain evidence="1">BCW_3452</strain>
    </source>
</reference>
<accession>A0A8H9TGC0</accession>
<evidence type="ECO:0000313" key="1">
    <source>
        <dbReference type="EMBL" id="HAS8541030.1"/>
    </source>
</evidence>
<dbReference type="AlphaFoldDB" id="A0A8H9TGC0"/>
<protein>
    <submittedName>
        <fullName evidence="1">RepB family plasmid replication initiator protein</fullName>
    </submittedName>
</protein>
<sequence length="257" mass="29257">MNQYDLSNGSRVVMRSEFPERSFFANIHSFRMCLSWMALADLEYPDLATATREDITKYFKKIDLDEPDTLKLLIPIDSYVSVWKGANPSKTKQQIRQALQKEILKATYHNESDDELIAVFNRVKPEGEDMIAAYVNPVAMPFLINPHLSPSGFIGSTCIGAFVPFRSIATAKLLQEMIRYKDTSVLYLSPGRLKSITQAKTDLFKTLNRDVIKKASDELKKLGYIDTDLEVSVVKKIRNKVESFKIHFSLTDKAFGK</sequence>
<dbReference type="SUPFAM" id="SSF46785">
    <property type="entry name" value="Winged helix' DNA-binding domain"/>
    <property type="match status" value="1"/>
</dbReference>
<organism evidence="1">
    <name type="scientific">Vibrio vulnificus</name>
    <dbReference type="NCBI Taxonomy" id="672"/>
    <lineage>
        <taxon>Bacteria</taxon>
        <taxon>Pseudomonadati</taxon>
        <taxon>Pseudomonadota</taxon>
        <taxon>Gammaproteobacteria</taxon>
        <taxon>Vibrionales</taxon>
        <taxon>Vibrionaceae</taxon>
        <taxon>Vibrio</taxon>
    </lineage>
</organism>